<dbReference type="AlphaFoldDB" id="A0A517MFV5"/>
<evidence type="ECO:0000313" key="2">
    <source>
        <dbReference type="Proteomes" id="UP000320672"/>
    </source>
</evidence>
<organism evidence="1 2">
    <name type="scientific">Roseimaritima multifibrata</name>
    <dbReference type="NCBI Taxonomy" id="1930274"/>
    <lineage>
        <taxon>Bacteria</taxon>
        <taxon>Pseudomonadati</taxon>
        <taxon>Planctomycetota</taxon>
        <taxon>Planctomycetia</taxon>
        <taxon>Pirellulales</taxon>
        <taxon>Pirellulaceae</taxon>
        <taxon>Roseimaritima</taxon>
    </lineage>
</organism>
<dbReference type="PANTHER" id="PTHR43737:SF1">
    <property type="entry name" value="DUF1501 DOMAIN-CONTAINING PROTEIN"/>
    <property type="match status" value="1"/>
</dbReference>
<reference evidence="1 2" key="1">
    <citation type="submission" date="2019-02" db="EMBL/GenBank/DDBJ databases">
        <title>Deep-cultivation of Planctomycetes and their phenomic and genomic characterization uncovers novel biology.</title>
        <authorList>
            <person name="Wiegand S."/>
            <person name="Jogler M."/>
            <person name="Boedeker C."/>
            <person name="Pinto D."/>
            <person name="Vollmers J."/>
            <person name="Rivas-Marin E."/>
            <person name="Kohn T."/>
            <person name="Peeters S.H."/>
            <person name="Heuer A."/>
            <person name="Rast P."/>
            <person name="Oberbeckmann S."/>
            <person name="Bunk B."/>
            <person name="Jeske O."/>
            <person name="Meyerdierks A."/>
            <person name="Storesund J.E."/>
            <person name="Kallscheuer N."/>
            <person name="Luecker S."/>
            <person name="Lage O.M."/>
            <person name="Pohl T."/>
            <person name="Merkel B.J."/>
            <person name="Hornburger P."/>
            <person name="Mueller R.-W."/>
            <person name="Bruemmer F."/>
            <person name="Labrenz M."/>
            <person name="Spormann A.M."/>
            <person name="Op den Camp H."/>
            <person name="Overmann J."/>
            <person name="Amann R."/>
            <person name="Jetten M.S.M."/>
            <person name="Mascher T."/>
            <person name="Medema M.H."/>
            <person name="Devos D.P."/>
            <person name="Kaster A.-K."/>
            <person name="Ovreas L."/>
            <person name="Rohde M."/>
            <person name="Galperin M.Y."/>
            <person name="Jogler C."/>
        </authorList>
    </citation>
    <scope>NUCLEOTIDE SEQUENCE [LARGE SCALE GENOMIC DNA]</scope>
    <source>
        <strain evidence="1 2">FF011L</strain>
    </source>
</reference>
<dbReference type="InterPro" id="IPR017850">
    <property type="entry name" value="Alkaline_phosphatase_core_sf"/>
</dbReference>
<protein>
    <recommendedName>
        <fullName evidence="3">Sulfatase</fullName>
    </recommendedName>
</protein>
<sequence length="476" mass="51886">MSRFKSKRRSASGCPDLLRTNRTQRRTLLQAGSLACLGLGMTDLWNQARAESAAASPRAKPAKACIFLFMWGGPSQLDTFDMKPDAPEEVRGTFKPTSTKVPGIQICEHFTRLAQHTDKLAIIRSLSHDDPAHLSSGHATVTGQLAPVLKSDATPPSDKDSPHLGALVSKVRPNTTGVPSFVTLPWKAYHPAAPGGEAPGQHGGYLGSSYDGFLLTGDPNAPDWKPSDLSLPADISLDRLQSRYQLLQDLDKQRRGLASMAEGHQASKDLASHQVRALDLLTSPHVREAFDLSSEPEPVRDRYGRNTHGQSVLMARRLVEHGVPYVSVNWHNDGRNFWDTHGNNFNRLKDDLIPPADMALTALLEDLEQRNMLDETLVVWVGEFGRRPLITPANAGREHWPYCYSGLLAGGGIRGGTVYGKSDAQAAYPSENPVSPQDFGTTIVDALGIPIDLALPDREGRPHRVTSGKVIESLFG</sequence>
<name>A0A517MFV5_9BACT</name>
<dbReference type="SUPFAM" id="SSF53649">
    <property type="entry name" value="Alkaline phosphatase-like"/>
    <property type="match status" value="1"/>
</dbReference>
<dbReference type="KEGG" id="rml:FF011L_25090"/>
<accession>A0A517MFV5</accession>
<dbReference type="EMBL" id="CP036262">
    <property type="protein sequence ID" value="QDS93736.1"/>
    <property type="molecule type" value="Genomic_DNA"/>
</dbReference>
<evidence type="ECO:0000313" key="1">
    <source>
        <dbReference type="EMBL" id="QDS93736.1"/>
    </source>
</evidence>
<keyword evidence="2" id="KW-1185">Reference proteome</keyword>
<dbReference type="RefSeq" id="WP_218933155.1">
    <property type="nucleotide sequence ID" value="NZ_CP036262.1"/>
</dbReference>
<dbReference type="Proteomes" id="UP000320672">
    <property type="component" value="Chromosome"/>
</dbReference>
<evidence type="ECO:0008006" key="3">
    <source>
        <dbReference type="Google" id="ProtNLM"/>
    </source>
</evidence>
<gene>
    <name evidence="1" type="ORF">FF011L_25090</name>
</gene>
<dbReference type="PANTHER" id="PTHR43737">
    <property type="entry name" value="BLL7424 PROTEIN"/>
    <property type="match status" value="1"/>
</dbReference>
<proteinExistence type="predicted"/>
<dbReference type="Pfam" id="PF07394">
    <property type="entry name" value="DUF1501"/>
    <property type="match status" value="1"/>
</dbReference>
<dbReference type="InterPro" id="IPR010869">
    <property type="entry name" value="DUF1501"/>
</dbReference>